<comment type="caution">
    <text evidence="1">The sequence shown here is derived from an EMBL/GenBank/DDBJ whole genome shotgun (WGS) entry which is preliminary data.</text>
</comment>
<dbReference type="Proteomes" id="UP000247903">
    <property type="component" value="Unassembled WGS sequence"/>
</dbReference>
<gene>
    <name evidence="1" type="ORF">DMB65_09990</name>
</gene>
<evidence type="ECO:0000313" key="2">
    <source>
        <dbReference type="Proteomes" id="UP000247903"/>
    </source>
</evidence>
<dbReference type="OrthoDB" id="917674at2"/>
<name>A0A2V4BPG2_9FLAO</name>
<proteinExistence type="predicted"/>
<sequence length="394" mass="46062">MNHAKDNYFRDSKTACAKKTKTASRTAQRVYALDAKTQRPGRGAEGQTTLSACADATDGFLKVSFLPKLYQGEKARACQETEKMQSDFYASLDRLAGHYGVSPMPTRHLEYPYNMALAVWDLEQKLKNSFINFQEIRVLQDGFKTYLVSEEKFNTGTTLYYIPTHPIYQMLRDPERKKNTQLLLSVCSYLYHIAGIPNYREQGSYLYWLYEMHREWTEEEQDREENERYVREFDKAELIGDCMGQKFFSPMNLNFFEKRLNGFKSRDNFDKQCLDIGKKAFAIYTDYPNESIFRNASVHEEDEDEDTETESIGMEKYISFISDTKGWLYESIQESINNEFNECGSMDEPTIIKSFDGQELTQSSLDFESRLFALLDDLCELLYNYTPLQDEHFN</sequence>
<protein>
    <submittedName>
        <fullName evidence="1">Uncharacterized protein</fullName>
    </submittedName>
</protein>
<keyword evidence="2" id="KW-1185">Reference proteome</keyword>
<organism evidence="1 2">
    <name type="scientific">Flavobacterium cheongpyeongense</name>
    <dbReference type="NCBI Taxonomy" id="2212651"/>
    <lineage>
        <taxon>Bacteria</taxon>
        <taxon>Pseudomonadati</taxon>
        <taxon>Bacteroidota</taxon>
        <taxon>Flavobacteriia</taxon>
        <taxon>Flavobacteriales</taxon>
        <taxon>Flavobacteriaceae</taxon>
        <taxon>Flavobacterium</taxon>
    </lineage>
</organism>
<dbReference type="EMBL" id="QJHK01000007">
    <property type="protein sequence ID" value="PXY40898.1"/>
    <property type="molecule type" value="Genomic_DNA"/>
</dbReference>
<accession>A0A2V4BPG2</accession>
<dbReference type="RefSeq" id="WP_110306506.1">
    <property type="nucleotide sequence ID" value="NZ_QJHK01000007.1"/>
</dbReference>
<reference evidence="1 2" key="1">
    <citation type="submission" date="2018-05" db="EMBL/GenBank/DDBJ databases">
        <title>Flavobacterium sp. strain IMCC34759, incomplete genome.</title>
        <authorList>
            <person name="Joung Y."/>
            <person name="Cho J."/>
        </authorList>
    </citation>
    <scope>NUCLEOTIDE SEQUENCE [LARGE SCALE GENOMIC DNA]</scope>
    <source>
        <strain evidence="1 2">IMCC34759</strain>
    </source>
</reference>
<evidence type="ECO:0000313" key="1">
    <source>
        <dbReference type="EMBL" id="PXY40898.1"/>
    </source>
</evidence>
<dbReference type="AlphaFoldDB" id="A0A2V4BPG2"/>